<dbReference type="InterPro" id="IPR015421">
    <property type="entry name" value="PyrdxlP-dep_Trfase_major"/>
</dbReference>
<sequence>MYKYVHGGDVYSQVGNFIDFSANVNFLGMPKGVKRAIRAAASNCSRYPDPFCRELTAKLAKHWQLKDENILAGNGAADLLFKLALALRPKNTLLLAPTFADYEKAFATVASKFSYYNLEAEKDFAVQEDILDKIVCGVDLVVICNPNNPTGQLTKKELLLRILEKVKAIGAILLVDECFMEFVSPEEAYSMKSYLNEYENLIILRAFTKTFAMAGVRLGYLLTGNMLVIDACRKNSQDWSVSTLAQAAGIAALEEENYLKATPIRVQEERTSLLAALHKLGIKTFASKANYIFMLVPQIAKLPDKLKAKGFLVRSCGNYINLDERYVRIAVRTKIQNRKLIKAIKEIIANEVTSDNY</sequence>
<feature type="domain" description="Aminotransferase class I/classII large" evidence="3">
    <location>
        <begin position="17"/>
        <end position="344"/>
    </location>
</feature>
<dbReference type="GO" id="GO:0030170">
    <property type="term" value="F:pyridoxal phosphate binding"/>
    <property type="evidence" value="ECO:0007669"/>
    <property type="project" value="InterPro"/>
</dbReference>
<dbReference type="EC" id="4.1.1.81" evidence="4"/>
<dbReference type="Gene3D" id="3.90.1150.10">
    <property type="entry name" value="Aspartate Aminotransferase, domain 1"/>
    <property type="match status" value="1"/>
</dbReference>
<protein>
    <submittedName>
        <fullName evidence="4">Threonine-phosphate decarboxylase</fullName>
        <ecNumber evidence="4">4.1.1.81</ecNumber>
    </submittedName>
</protein>
<gene>
    <name evidence="4" type="primary">cobD_5</name>
    <name evidence="4" type="ORF">SDC9_12763</name>
</gene>
<dbReference type="EMBL" id="VSSQ01000035">
    <property type="protein sequence ID" value="MPL67073.1"/>
    <property type="molecule type" value="Genomic_DNA"/>
</dbReference>
<keyword evidence="2" id="KW-0663">Pyridoxal phosphate</keyword>
<evidence type="ECO:0000313" key="4">
    <source>
        <dbReference type="EMBL" id="MPL67073.1"/>
    </source>
</evidence>
<dbReference type="PANTHER" id="PTHR42885:SF1">
    <property type="entry name" value="THREONINE-PHOSPHATE DECARBOXYLASE"/>
    <property type="match status" value="1"/>
</dbReference>
<dbReference type="InterPro" id="IPR015424">
    <property type="entry name" value="PyrdxlP-dep_Trfase"/>
</dbReference>
<dbReference type="AlphaFoldDB" id="A0A644TJJ3"/>
<dbReference type="SUPFAM" id="SSF53383">
    <property type="entry name" value="PLP-dependent transferases"/>
    <property type="match status" value="1"/>
</dbReference>
<dbReference type="InterPro" id="IPR015422">
    <property type="entry name" value="PyrdxlP-dep_Trfase_small"/>
</dbReference>
<organism evidence="4">
    <name type="scientific">bioreactor metagenome</name>
    <dbReference type="NCBI Taxonomy" id="1076179"/>
    <lineage>
        <taxon>unclassified sequences</taxon>
        <taxon>metagenomes</taxon>
        <taxon>ecological metagenomes</taxon>
    </lineage>
</organism>
<dbReference type="GO" id="GO:0048472">
    <property type="term" value="F:threonine-phosphate decarboxylase activity"/>
    <property type="evidence" value="ECO:0007669"/>
    <property type="project" value="UniProtKB-EC"/>
</dbReference>
<comment type="cofactor">
    <cofactor evidence="1">
        <name>pyridoxal 5'-phosphate</name>
        <dbReference type="ChEBI" id="CHEBI:597326"/>
    </cofactor>
</comment>
<dbReference type="CDD" id="cd00609">
    <property type="entry name" value="AAT_like"/>
    <property type="match status" value="1"/>
</dbReference>
<keyword evidence="4" id="KW-0456">Lyase</keyword>
<evidence type="ECO:0000256" key="2">
    <source>
        <dbReference type="ARBA" id="ARBA00022898"/>
    </source>
</evidence>
<comment type="caution">
    <text evidence="4">The sequence shown here is derived from an EMBL/GenBank/DDBJ whole genome shotgun (WGS) entry which is preliminary data.</text>
</comment>
<dbReference type="Pfam" id="PF00155">
    <property type="entry name" value="Aminotran_1_2"/>
    <property type="match status" value="1"/>
</dbReference>
<evidence type="ECO:0000256" key="1">
    <source>
        <dbReference type="ARBA" id="ARBA00001933"/>
    </source>
</evidence>
<evidence type="ECO:0000259" key="3">
    <source>
        <dbReference type="Pfam" id="PF00155"/>
    </source>
</evidence>
<dbReference type="Gene3D" id="3.40.640.10">
    <property type="entry name" value="Type I PLP-dependent aspartate aminotransferase-like (Major domain)"/>
    <property type="match status" value="1"/>
</dbReference>
<dbReference type="PANTHER" id="PTHR42885">
    <property type="entry name" value="HISTIDINOL-PHOSPHATE AMINOTRANSFERASE-RELATED"/>
    <property type="match status" value="1"/>
</dbReference>
<accession>A0A644TJJ3</accession>
<name>A0A644TJJ3_9ZZZZ</name>
<dbReference type="InterPro" id="IPR004839">
    <property type="entry name" value="Aminotransferase_I/II_large"/>
</dbReference>
<proteinExistence type="predicted"/>
<reference evidence="4" key="1">
    <citation type="submission" date="2019-08" db="EMBL/GenBank/DDBJ databases">
        <authorList>
            <person name="Kucharzyk K."/>
            <person name="Murdoch R.W."/>
            <person name="Higgins S."/>
            <person name="Loffler F."/>
        </authorList>
    </citation>
    <scope>NUCLEOTIDE SEQUENCE</scope>
</reference>